<protein>
    <submittedName>
        <fullName evidence="2">Uncharacterized protein</fullName>
    </submittedName>
</protein>
<reference evidence="2" key="1">
    <citation type="submission" date="2020-07" db="EMBL/GenBank/DDBJ databases">
        <title>Clarias magur genome sequencing, assembly and annotation.</title>
        <authorList>
            <person name="Kushwaha B."/>
            <person name="Kumar R."/>
            <person name="Das P."/>
            <person name="Joshi C.G."/>
            <person name="Kumar D."/>
            <person name="Nagpure N.S."/>
            <person name="Pandey M."/>
            <person name="Agarwal S."/>
            <person name="Srivastava S."/>
            <person name="Singh M."/>
            <person name="Sahoo L."/>
            <person name="Jayasankar P."/>
            <person name="Meher P.K."/>
            <person name="Koringa P.G."/>
            <person name="Iquebal M.A."/>
            <person name="Das S.P."/>
            <person name="Bit A."/>
            <person name="Patnaik S."/>
            <person name="Patel N."/>
            <person name="Shah T.M."/>
            <person name="Hinsu A."/>
            <person name="Jena J.K."/>
        </authorList>
    </citation>
    <scope>NUCLEOTIDE SEQUENCE</scope>
    <source>
        <strain evidence="2">CIFAMagur01</strain>
        <tissue evidence="2">Testis</tissue>
    </source>
</reference>
<evidence type="ECO:0000313" key="3">
    <source>
        <dbReference type="Proteomes" id="UP000727407"/>
    </source>
</evidence>
<name>A0A8J4UMF6_CLAMG</name>
<comment type="caution">
    <text evidence="2">The sequence shown here is derived from an EMBL/GenBank/DDBJ whole genome shotgun (WGS) entry which is preliminary data.</text>
</comment>
<dbReference type="EMBL" id="QNUK01000115">
    <property type="protein sequence ID" value="KAF5901317.1"/>
    <property type="molecule type" value="Genomic_DNA"/>
</dbReference>
<keyword evidence="3" id="KW-1185">Reference proteome</keyword>
<evidence type="ECO:0000256" key="1">
    <source>
        <dbReference type="SAM" id="MobiDB-lite"/>
    </source>
</evidence>
<feature type="region of interest" description="Disordered" evidence="1">
    <location>
        <begin position="1"/>
        <end position="23"/>
    </location>
</feature>
<sequence length="50" mass="5407">PVSEPPTDQSQEGGRSRPSPSTVVLMDRPGLDQTRLIEPHCGLLSHTLLT</sequence>
<accession>A0A8J4UMF6</accession>
<feature type="non-terminal residue" evidence="2">
    <location>
        <position position="1"/>
    </location>
</feature>
<proteinExistence type="predicted"/>
<evidence type="ECO:0000313" key="2">
    <source>
        <dbReference type="EMBL" id="KAF5901317.1"/>
    </source>
</evidence>
<gene>
    <name evidence="2" type="ORF">DAT39_008926</name>
</gene>
<feature type="compositionally biased region" description="Polar residues" evidence="1">
    <location>
        <begin position="1"/>
        <end position="22"/>
    </location>
</feature>
<organism evidence="2 3">
    <name type="scientific">Clarias magur</name>
    <name type="common">Asian catfish</name>
    <name type="synonym">Macropteronotus magur</name>
    <dbReference type="NCBI Taxonomy" id="1594786"/>
    <lineage>
        <taxon>Eukaryota</taxon>
        <taxon>Metazoa</taxon>
        <taxon>Chordata</taxon>
        <taxon>Craniata</taxon>
        <taxon>Vertebrata</taxon>
        <taxon>Euteleostomi</taxon>
        <taxon>Actinopterygii</taxon>
        <taxon>Neopterygii</taxon>
        <taxon>Teleostei</taxon>
        <taxon>Ostariophysi</taxon>
        <taxon>Siluriformes</taxon>
        <taxon>Clariidae</taxon>
        <taxon>Clarias</taxon>
    </lineage>
</organism>
<dbReference type="AlphaFoldDB" id="A0A8J4UMF6"/>
<dbReference type="Proteomes" id="UP000727407">
    <property type="component" value="Unassembled WGS sequence"/>
</dbReference>